<dbReference type="Gene3D" id="3.30.465.10">
    <property type="match status" value="1"/>
</dbReference>
<dbReference type="InterPro" id="IPR006094">
    <property type="entry name" value="Oxid_FAD_bind_N"/>
</dbReference>
<dbReference type="SUPFAM" id="SSF56176">
    <property type="entry name" value="FAD-binding/transporter-associated domain-like"/>
    <property type="match status" value="1"/>
</dbReference>
<dbReference type="InterPro" id="IPR036318">
    <property type="entry name" value="FAD-bd_PCMH-like_sf"/>
</dbReference>
<feature type="domain" description="FAD-binding PCMH-type" evidence="6">
    <location>
        <begin position="321"/>
        <end position="513"/>
    </location>
</feature>
<dbReference type="AlphaFoldDB" id="A0A2P5I9N8"/>
<dbReference type="GO" id="GO:0019287">
    <property type="term" value="P:isopentenyl diphosphate biosynthetic process, mevalonate pathway"/>
    <property type="evidence" value="ECO:0007669"/>
    <property type="project" value="UniProtKB-UniPathway"/>
</dbReference>
<dbReference type="EMBL" id="MAVT02000129">
    <property type="protein sequence ID" value="POS79221.1"/>
    <property type="molecule type" value="Genomic_DNA"/>
</dbReference>
<sequence length="1177" mass="128091">MATLNTLKKALRQKAQDTELSALKQPLSDAQYSAGFNILTHGAGWMTYEDFIIPEILRLLGPLFASHPQISVLEIGPGPRSLLSYLPLQLRRKVRKYKAHEPNGLFATQLEESLDPASGNGSGLLPNLKSPDICRRSFDAEEANTSRVGSGNSSGPDEARDDKYDVILFCHSMYGMKDKHMVIKQARRILRCVWDERGLVLVFHRDNGALHFEDLVAHQTTSFPTGVVSLTDDDEKLDTFAAFVAGFSMQGETKASTAIRAEWRKVCRALGRREGDQPGRLLFSSPGLMVAFSNHAACLSTLIKTVPLAERDRRIKNREALLHHPVPILKPTKIQQIQEVVGYALDYGFGLTVIGGSHSGQCLWPSVVAVDMSAFNHVHVVVMEGQGGEDSQSGALVVAEAGCTTQDIIGKTMEVGLTVPLGARPSVGAGMWLQGGIGHLARLHGLSCDAIVGAVIVSVENKDRVFCIGNVPSQHQPVGAVRPENEAELLWAIKGAGTNFGIVLSVTFQAFAAPTYQIRDWTCKLGDSEDARKKTESFDIVIARDLPRNKSADLFLYSENGELRLTAALFASSTESDDPSLEKTLSILDNGFVSGGDVKVVDGIEMFDAEMYVSKMHGGHGGGKTSAFKRCVFLEHINERVASHLVAAIESRPSPLSYLHLLHGGGAVNQVAAEATAFGCRGWEFACVITGVWPRGQDGTDIARRVTQWVYDVAQDLSSMSECRGAYGADLGPDPRDLPLARKAFGPNAQRLARLKRLMDPRDVLRYACPLPKTRTDQKVIVLVTGESCAGKDFCADVWSSVLSKPNITHHEQLATRVVSISSATKRDFAVATGADLRRMLWDRPYKEQQRDALTAFFKQQLREWPNLPQEQFSSVVRGAADVDVLFITGMRDEAPLATFAHHVPECRVVEIYVEASEQKRRLRKRGKGDGGSNTKTTDSNSAQSSPLKSLSYRPSLSFQNEVAGSDEAEEFAKRRLLPLLHEDLQKLANMVRTVSGFPPDVEFRHLLGIPQQPGGLRLCVSLLRDHFLGDWTTVDSIACCESGGFVFASALAQEVGRPLLLIREAGKLPPPTVSVAKRSSYISAAASAHAKEERIELEVGMVPQGGSGLILVVDDVLSTGETLRAVLRLLDQAGVGAGSVQVMAVAEFPLHKGRELLQRSGFGQASIQSLLVFGGT</sequence>
<evidence type="ECO:0000256" key="2">
    <source>
        <dbReference type="ARBA" id="ARBA00022630"/>
    </source>
</evidence>
<evidence type="ECO:0000256" key="3">
    <source>
        <dbReference type="ARBA" id="ARBA00022827"/>
    </source>
</evidence>
<comment type="caution">
    <text evidence="7">The sequence shown here is derived from an EMBL/GenBank/DDBJ whole genome shotgun (WGS) entry which is preliminary data.</text>
</comment>
<dbReference type="Gene3D" id="3.40.50.300">
    <property type="entry name" value="P-loop containing nucleotide triphosphate hydrolases"/>
    <property type="match status" value="1"/>
</dbReference>
<dbReference type="Gene3D" id="3.40.462.20">
    <property type="match status" value="1"/>
</dbReference>
<dbReference type="InterPro" id="IPR050416">
    <property type="entry name" value="FAD-linked_Oxidoreductase"/>
</dbReference>
<dbReference type="PANTHER" id="PTHR42973:SF25">
    <property type="entry name" value="PHOSPHOMEVALONATE KINASE"/>
    <property type="match status" value="1"/>
</dbReference>
<dbReference type="GO" id="GO:0006695">
    <property type="term" value="P:cholesterol biosynthetic process"/>
    <property type="evidence" value="ECO:0007669"/>
    <property type="project" value="InterPro"/>
</dbReference>
<dbReference type="Gene3D" id="3.40.50.2020">
    <property type="match status" value="1"/>
</dbReference>
<evidence type="ECO:0000256" key="5">
    <source>
        <dbReference type="SAM" id="MobiDB-lite"/>
    </source>
</evidence>
<name>A0A2P5I9N8_DIAHE</name>
<evidence type="ECO:0000313" key="8">
    <source>
        <dbReference type="Proteomes" id="UP000094444"/>
    </source>
</evidence>
<comment type="similarity">
    <text evidence="1">Belongs to the oxygen-dependent FAD-linked oxidoreductase family.</text>
</comment>
<dbReference type="InterPro" id="IPR029057">
    <property type="entry name" value="PRTase-like"/>
</dbReference>
<evidence type="ECO:0000313" key="7">
    <source>
        <dbReference type="EMBL" id="POS79221.1"/>
    </source>
</evidence>
<dbReference type="Proteomes" id="UP000094444">
    <property type="component" value="Unassembled WGS sequence"/>
</dbReference>
<evidence type="ECO:0000256" key="1">
    <source>
        <dbReference type="ARBA" id="ARBA00005466"/>
    </source>
</evidence>
<dbReference type="PANTHER" id="PTHR42973">
    <property type="entry name" value="BINDING OXIDOREDUCTASE, PUTATIVE (AFU_ORTHOLOGUE AFUA_1G17690)-RELATED"/>
    <property type="match status" value="1"/>
</dbReference>
<evidence type="ECO:0000259" key="6">
    <source>
        <dbReference type="PROSITE" id="PS51387"/>
    </source>
</evidence>
<dbReference type="STRING" id="158607.A0A2P5I9N8"/>
<dbReference type="InterPro" id="IPR016166">
    <property type="entry name" value="FAD-bd_PCMH"/>
</dbReference>
<dbReference type="Pfam" id="PF01565">
    <property type="entry name" value="FAD_binding_4"/>
    <property type="match status" value="1"/>
</dbReference>
<gene>
    <name evidence="7" type="ORF">DHEL01_v202379</name>
</gene>
<dbReference type="Pfam" id="PF00156">
    <property type="entry name" value="Pribosyltran"/>
    <property type="match status" value="1"/>
</dbReference>
<dbReference type="GO" id="GO:0005737">
    <property type="term" value="C:cytoplasm"/>
    <property type="evidence" value="ECO:0007669"/>
    <property type="project" value="InterPro"/>
</dbReference>
<dbReference type="InterPro" id="IPR027417">
    <property type="entry name" value="P-loop_NTPase"/>
</dbReference>
<feature type="region of interest" description="Disordered" evidence="5">
    <location>
        <begin position="921"/>
        <end position="950"/>
    </location>
</feature>
<dbReference type="GO" id="GO:0004631">
    <property type="term" value="F:phosphomevalonate kinase activity"/>
    <property type="evidence" value="ECO:0007669"/>
    <property type="project" value="InterPro"/>
</dbReference>
<dbReference type="InParanoid" id="A0A2P5I9N8"/>
<dbReference type="GO" id="GO:0016491">
    <property type="term" value="F:oxidoreductase activity"/>
    <property type="evidence" value="ECO:0007669"/>
    <property type="project" value="UniProtKB-KW"/>
</dbReference>
<dbReference type="UniPathway" id="UPA00057">
    <property type="reaction ID" value="UER00099"/>
</dbReference>
<keyword evidence="3" id="KW-0274">FAD</keyword>
<protein>
    <recommendedName>
        <fullName evidence="6">FAD-binding PCMH-type domain-containing protein</fullName>
    </recommendedName>
</protein>
<evidence type="ECO:0000256" key="4">
    <source>
        <dbReference type="ARBA" id="ARBA00023002"/>
    </source>
</evidence>
<dbReference type="PROSITE" id="PS51387">
    <property type="entry name" value="FAD_PCMH"/>
    <property type="match status" value="1"/>
</dbReference>
<accession>A0A2P5I9N8</accession>
<dbReference type="InterPro" id="IPR005919">
    <property type="entry name" value="Pmev_kin_anim"/>
</dbReference>
<dbReference type="SUPFAM" id="SSF53271">
    <property type="entry name" value="PRTase-like"/>
    <property type="match status" value="1"/>
</dbReference>
<dbReference type="Gene3D" id="3.40.50.150">
    <property type="entry name" value="Vaccinia Virus protein VP39"/>
    <property type="match status" value="1"/>
</dbReference>
<dbReference type="InterPro" id="IPR016169">
    <property type="entry name" value="FAD-bd_PCMH_sub2"/>
</dbReference>
<dbReference type="GO" id="GO:0071949">
    <property type="term" value="F:FAD binding"/>
    <property type="evidence" value="ECO:0007669"/>
    <property type="project" value="InterPro"/>
</dbReference>
<dbReference type="OrthoDB" id="363185at2759"/>
<dbReference type="CDD" id="cd06223">
    <property type="entry name" value="PRTases_typeI"/>
    <property type="match status" value="1"/>
</dbReference>
<feature type="compositionally biased region" description="Polar residues" evidence="5">
    <location>
        <begin position="933"/>
        <end position="950"/>
    </location>
</feature>
<reference evidence="7" key="1">
    <citation type="submission" date="2017-09" db="EMBL/GenBank/DDBJ databases">
        <title>Polyketide synthases of a Diaporthe helianthi virulent isolate.</title>
        <authorList>
            <person name="Baroncelli R."/>
        </authorList>
    </citation>
    <scope>NUCLEOTIDE SEQUENCE [LARGE SCALE GENOMIC DNA]</scope>
    <source>
        <strain evidence="7">7/96</strain>
    </source>
</reference>
<keyword evidence="4" id="KW-0560">Oxidoreductase</keyword>
<keyword evidence="8" id="KW-1185">Reference proteome</keyword>
<proteinExistence type="inferred from homology"/>
<keyword evidence="2" id="KW-0285">Flavoprotein</keyword>
<dbReference type="Pfam" id="PF04275">
    <property type="entry name" value="P-mevalo_kinase"/>
    <property type="match status" value="1"/>
</dbReference>
<organism evidence="7 8">
    <name type="scientific">Diaporthe helianthi</name>
    <dbReference type="NCBI Taxonomy" id="158607"/>
    <lineage>
        <taxon>Eukaryota</taxon>
        <taxon>Fungi</taxon>
        <taxon>Dikarya</taxon>
        <taxon>Ascomycota</taxon>
        <taxon>Pezizomycotina</taxon>
        <taxon>Sordariomycetes</taxon>
        <taxon>Sordariomycetidae</taxon>
        <taxon>Diaporthales</taxon>
        <taxon>Diaporthaceae</taxon>
        <taxon>Diaporthe</taxon>
    </lineage>
</organism>
<dbReference type="InterPro" id="IPR029063">
    <property type="entry name" value="SAM-dependent_MTases_sf"/>
</dbReference>
<dbReference type="InterPro" id="IPR000836">
    <property type="entry name" value="PRTase_dom"/>
</dbReference>